<dbReference type="EMBL" id="MNTG01000028">
    <property type="protein sequence ID" value="OLA37698.1"/>
    <property type="molecule type" value="Genomic_DNA"/>
</dbReference>
<dbReference type="AlphaFoldDB" id="A0A1Q6R5P8"/>
<evidence type="ECO:0000313" key="2">
    <source>
        <dbReference type="Proteomes" id="UP000186777"/>
    </source>
</evidence>
<dbReference type="InterPro" id="IPR014858">
    <property type="entry name" value="BrxB"/>
</dbReference>
<protein>
    <recommendedName>
        <fullName evidence="3">DUF1788 domain-containing protein</fullName>
    </recommendedName>
</protein>
<comment type="caution">
    <text evidence="1">The sequence shown here is derived from an EMBL/GenBank/DDBJ whole genome shotgun (WGS) entry which is preliminary data.</text>
</comment>
<dbReference type="Proteomes" id="UP000186777">
    <property type="component" value="Unassembled WGS sequence"/>
</dbReference>
<proteinExistence type="predicted"/>
<organism evidence="1 2">
    <name type="scientific">Phascolarctobacterium succinatutens</name>
    <dbReference type="NCBI Taxonomy" id="626940"/>
    <lineage>
        <taxon>Bacteria</taxon>
        <taxon>Bacillati</taxon>
        <taxon>Bacillota</taxon>
        <taxon>Negativicutes</taxon>
        <taxon>Acidaminococcales</taxon>
        <taxon>Acidaminococcaceae</taxon>
        <taxon>Phascolarctobacterium</taxon>
    </lineage>
</organism>
<dbReference type="STRING" id="626940.BHW43_05685"/>
<name>A0A1Q6R5P8_9FIRM</name>
<gene>
    <name evidence="1" type="ORF">BHW43_05685</name>
</gene>
<accession>A0A1Q6R5P8</accession>
<dbReference type="RefSeq" id="WP_303679836.1">
    <property type="nucleotide sequence ID" value="NZ_JAXJBD010000002.1"/>
</dbReference>
<dbReference type="Pfam" id="PF08747">
    <property type="entry name" value="BrxB"/>
    <property type="match status" value="1"/>
</dbReference>
<evidence type="ECO:0008006" key="3">
    <source>
        <dbReference type="Google" id="ProtNLM"/>
    </source>
</evidence>
<sequence>MKKTFEQRVDELEKIMENQSFWLRDGRANEVNYWVFDYPASKELAVREVVKRLVKRSEQSYREYQLVEYDIYNYIIDTLQKEGYLEATYMLEESAGMHVVIDSVFELLQFNERDNWFIKHVQEHTPDNAIVLLTGIGKVYPLLRSHKILNNLSMAFRKVPVILFFPGVYDEQELRLFDELKDDNYYRAFRLVR</sequence>
<reference evidence="1 2" key="1">
    <citation type="journal article" date="2016" name="Nat. Biotechnol.">
        <title>Measurement of bacterial replication rates in microbial communities.</title>
        <authorList>
            <person name="Brown C.T."/>
            <person name="Olm M.R."/>
            <person name="Thomas B.C."/>
            <person name="Banfield J.F."/>
        </authorList>
    </citation>
    <scope>NUCLEOTIDE SEQUENCE [LARGE SCALE GENOMIC DNA]</scope>
    <source>
        <strain evidence="1">46_33</strain>
    </source>
</reference>
<evidence type="ECO:0000313" key="1">
    <source>
        <dbReference type="EMBL" id="OLA37698.1"/>
    </source>
</evidence>